<name>A0A368U734_9GAMM</name>
<feature type="transmembrane region" description="Helical" evidence="1">
    <location>
        <begin position="26"/>
        <end position="45"/>
    </location>
</feature>
<keyword evidence="1" id="KW-0472">Membrane</keyword>
<feature type="transmembrane region" description="Helical" evidence="1">
    <location>
        <begin position="103"/>
        <end position="124"/>
    </location>
</feature>
<keyword evidence="1" id="KW-1133">Transmembrane helix</keyword>
<dbReference type="EMBL" id="QPIJ01000007">
    <property type="protein sequence ID" value="RCV92940.1"/>
    <property type="molecule type" value="Genomic_DNA"/>
</dbReference>
<feature type="transmembrane region" description="Helical" evidence="1">
    <location>
        <begin position="145"/>
        <end position="163"/>
    </location>
</feature>
<keyword evidence="1" id="KW-0812">Transmembrane</keyword>
<dbReference type="OrthoDB" id="1376015at2"/>
<comment type="caution">
    <text evidence="2">The sequence shown here is derived from an EMBL/GenBank/DDBJ whole genome shotgun (WGS) entry which is preliminary data.</text>
</comment>
<evidence type="ECO:0000313" key="2">
    <source>
        <dbReference type="EMBL" id="RCV92940.1"/>
    </source>
</evidence>
<proteinExistence type="predicted"/>
<dbReference type="RefSeq" id="WP_114485875.1">
    <property type="nucleotide sequence ID" value="NZ_CBCSHM010000013.1"/>
</dbReference>
<evidence type="ECO:0000256" key="1">
    <source>
        <dbReference type="SAM" id="Phobius"/>
    </source>
</evidence>
<evidence type="ECO:0000313" key="3">
    <source>
        <dbReference type="Proteomes" id="UP000253204"/>
    </source>
</evidence>
<dbReference type="SUPFAM" id="SSF53649">
    <property type="entry name" value="Alkaline phosphatase-like"/>
    <property type="match status" value="1"/>
</dbReference>
<organism evidence="2 3">
    <name type="scientific">Vreelandella rituensis</name>
    <dbReference type="NCBI Taxonomy" id="2282306"/>
    <lineage>
        <taxon>Bacteria</taxon>
        <taxon>Pseudomonadati</taxon>
        <taxon>Pseudomonadota</taxon>
        <taxon>Gammaproteobacteria</taxon>
        <taxon>Oceanospirillales</taxon>
        <taxon>Halomonadaceae</taxon>
        <taxon>Vreelandella</taxon>
    </lineage>
</organism>
<feature type="transmembrane region" description="Helical" evidence="1">
    <location>
        <begin position="52"/>
        <end position="71"/>
    </location>
</feature>
<dbReference type="AlphaFoldDB" id="A0A368U734"/>
<sequence>MKKLLIITLALNAMLLAPLWWRFGELFPRLLAWEALGVAGLCMLLPQRGIGLGLRIALLVWVMLTVLIGLGDAATQQAFGRSLNLYLDIPLLRSVYHLLDGNLGRFAATLLLIIGAGLIGLVAWAMWRWLSPTHRYSLSARSGQLALVLVALSGLMSVLELAGQRPLAVGRTPLLDTTGFQIEQVVTTHHARQAFRQRLAETPIMAQPLPGLEQRDVLLVFIESYGVTAIQDPRYRDAVLPTLHEMRERLEAAGLHLVSGVLEAPVRGGQSWLSHATTLSGLWIDNQLWYRLMLESDQSTLVDDFRATGQRTLSVMPAITMAWPEGEAYGFDEIHAASDIDYAGPPLNWVTMPDQFTLDYFQRHLREPGPVFAQIALISSHAPWTPILPVLDDWEMIGDGAVFAPWENAGDPPEVLWQEIERIRDHYAWSVDYSLKAAARWAERAANKDSLIILIGDHQAAPLITGENSTNGVPVHIISGDATLLAPFLAHGFVPGSVPEATDDAPGMHRLRHWLQQAFGEQTQSAISAGAAQ</sequence>
<dbReference type="InterPro" id="IPR017850">
    <property type="entry name" value="Alkaline_phosphatase_core_sf"/>
</dbReference>
<dbReference type="Gene3D" id="3.40.720.10">
    <property type="entry name" value="Alkaline Phosphatase, subunit A"/>
    <property type="match status" value="1"/>
</dbReference>
<dbReference type="Proteomes" id="UP000253204">
    <property type="component" value="Unassembled WGS sequence"/>
</dbReference>
<protein>
    <submittedName>
        <fullName evidence="2">Alkaline phosphatase</fullName>
    </submittedName>
</protein>
<accession>A0A368U734</accession>
<reference evidence="2 3" key="1">
    <citation type="submission" date="2018-07" db="EMBL/GenBank/DDBJ databases">
        <title>Halomonas rutogse sp. nov., isolated from Lake TangqianCo on Tibetan Plateau.</title>
        <authorList>
            <person name="Lu H."/>
            <person name="Xing P."/>
            <person name="Wu Q."/>
        </authorList>
    </citation>
    <scope>NUCLEOTIDE SEQUENCE [LARGE SCALE GENOMIC DNA]</scope>
    <source>
        <strain evidence="2 3">TQ8S</strain>
    </source>
</reference>
<gene>
    <name evidence="2" type="ORF">DU506_05200</name>
</gene>
<keyword evidence="3" id="KW-1185">Reference proteome</keyword>